<feature type="transmembrane region" description="Helical" evidence="5">
    <location>
        <begin position="284"/>
        <end position="304"/>
    </location>
</feature>
<dbReference type="EMBL" id="JBHRTA010000058">
    <property type="protein sequence ID" value="MFC3199643.1"/>
    <property type="molecule type" value="Genomic_DNA"/>
</dbReference>
<dbReference type="PANTHER" id="PTHR11662">
    <property type="entry name" value="SOLUTE CARRIER FAMILY 17"/>
    <property type="match status" value="1"/>
</dbReference>
<dbReference type="InterPro" id="IPR020846">
    <property type="entry name" value="MFS_dom"/>
</dbReference>
<accession>A0ABV7JTP0</accession>
<feature type="transmembrane region" description="Helical" evidence="5">
    <location>
        <begin position="204"/>
        <end position="226"/>
    </location>
</feature>
<keyword evidence="3 5" id="KW-1133">Transmembrane helix</keyword>
<dbReference type="CDD" id="cd17319">
    <property type="entry name" value="MFS_ExuT_GudP_like"/>
    <property type="match status" value="1"/>
</dbReference>
<name>A0ABV7JTP0_9SPHI</name>
<comment type="subcellular location">
    <subcellularLocation>
        <location evidence="1">Membrane</location>
        <topology evidence="1">Multi-pass membrane protein</topology>
    </subcellularLocation>
</comment>
<dbReference type="InterPro" id="IPR050382">
    <property type="entry name" value="MFS_Na/Anion_cotransporter"/>
</dbReference>
<dbReference type="InterPro" id="IPR011701">
    <property type="entry name" value="MFS"/>
</dbReference>
<evidence type="ECO:0000256" key="3">
    <source>
        <dbReference type="ARBA" id="ARBA00022989"/>
    </source>
</evidence>
<protein>
    <submittedName>
        <fullName evidence="7">MFS transporter</fullName>
    </submittedName>
</protein>
<feature type="transmembrane region" description="Helical" evidence="5">
    <location>
        <begin position="163"/>
        <end position="183"/>
    </location>
</feature>
<feature type="transmembrane region" description="Helical" evidence="5">
    <location>
        <begin position="44"/>
        <end position="62"/>
    </location>
</feature>
<dbReference type="PANTHER" id="PTHR11662:SF285">
    <property type="entry name" value="HEXURONATE TRANSPORTER"/>
    <property type="match status" value="1"/>
</dbReference>
<feature type="domain" description="Major facilitator superfamily (MFS) profile" evidence="6">
    <location>
        <begin position="9"/>
        <end position="406"/>
    </location>
</feature>
<reference evidence="8" key="1">
    <citation type="journal article" date="2019" name="Int. J. Syst. Evol. Microbiol.">
        <title>The Global Catalogue of Microorganisms (GCM) 10K type strain sequencing project: providing services to taxonomists for standard genome sequencing and annotation.</title>
        <authorList>
            <consortium name="The Broad Institute Genomics Platform"/>
            <consortium name="The Broad Institute Genome Sequencing Center for Infectious Disease"/>
            <person name="Wu L."/>
            <person name="Ma J."/>
        </authorList>
    </citation>
    <scope>NUCLEOTIDE SEQUENCE [LARGE SCALE GENOMIC DNA]</scope>
    <source>
        <strain evidence="8">KCTC 52416</strain>
    </source>
</reference>
<evidence type="ECO:0000256" key="5">
    <source>
        <dbReference type="SAM" id="Phobius"/>
    </source>
</evidence>
<dbReference type="RefSeq" id="WP_379025464.1">
    <property type="nucleotide sequence ID" value="NZ_JBHRTA010000058.1"/>
</dbReference>
<dbReference type="Proteomes" id="UP001595526">
    <property type="component" value="Unassembled WGS sequence"/>
</dbReference>
<dbReference type="SUPFAM" id="SSF103473">
    <property type="entry name" value="MFS general substrate transporter"/>
    <property type="match status" value="1"/>
</dbReference>
<feature type="transmembrane region" description="Helical" evidence="5">
    <location>
        <begin position="246"/>
        <end position="272"/>
    </location>
</feature>
<feature type="transmembrane region" description="Helical" evidence="5">
    <location>
        <begin position="74"/>
        <end position="93"/>
    </location>
</feature>
<feature type="transmembrane region" description="Helical" evidence="5">
    <location>
        <begin position="99"/>
        <end position="122"/>
    </location>
</feature>
<evidence type="ECO:0000256" key="2">
    <source>
        <dbReference type="ARBA" id="ARBA00022692"/>
    </source>
</evidence>
<feature type="transmembrane region" description="Helical" evidence="5">
    <location>
        <begin position="344"/>
        <end position="372"/>
    </location>
</feature>
<organism evidence="7 8">
    <name type="scientific">Parapedobacter deserti</name>
    <dbReference type="NCBI Taxonomy" id="1912957"/>
    <lineage>
        <taxon>Bacteria</taxon>
        <taxon>Pseudomonadati</taxon>
        <taxon>Bacteroidota</taxon>
        <taxon>Sphingobacteriia</taxon>
        <taxon>Sphingobacteriales</taxon>
        <taxon>Sphingobacteriaceae</taxon>
        <taxon>Parapedobacter</taxon>
    </lineage>
</organism>
<evidence type="ECO:0000259" key="6">
    <source>
        <dbReference type="PROSITE" id="PS50850"/>
    </source>
</evidence>
<dbReference type="Pfam" id="PF07690">
    <property type="entry name" value="MFS_1"/>
    <property type="match status" value="1"/>
</dbReference>
<sequence length="420" mass="46152">MKGNRKWWMLAFAFTATVINYVDRLAFNYLSAEGPLREIISDEVFGYIGTTFFVAYTCSNLFSGWMIDRLKTKLGYLLSMAVWTTATLLHAFAKTPIQFGAFRFLLGIGEAGNWPAAVRLIAEWFPPSQRSTASGIFNSGSAFGAIIAPIVIGWLVMHLSWNYIFVLLGGVGYLWMVLFWYTYHAPPIDAAAEQPKNIPLKVLFNNRFVFFFTISKFFIDPVWYFITFWIGRYLVDVHQLDFAQMAWLAMIPFVMADVGNIFGGVFTQFMISKVGLPVARARKIAVVVFGVLLVGSLIAAPLLITSPLMAIALLGMSAFANTAYTANSLAFPADVVPTHATASVWGIASVGAGLGGACFQALSGISVASLAARFDYTIAYHTIFIGYGLLASVGFCIVLFLMGPLQKDPLLEKWGISPPE</sequence>
<evidence type="ECO:0000256" key="4">
    <source>
        <dbReference type="ARBA" id="ARBA00023136"/>
    </source>
</evidence>
<dbReference type="InterPro" id="IPR036259">
    <property type="entry name" value="MFS_trans_sf"/>
</dbReference>
<proteinExistence type="predicted"/>
<evidence type="ECO:0000256" key="1">
    <source>
        <dbReference type="ARBA" id="ARBA00004141"/>
    </source>
</evidence>
<evidence type="ECO:0000313" key="7">
    <source>
        <dbReference type="EMBL" id="MFC3199643.1"/>
    </source>
</evidence>
<keyword evidence="8" id="KW-1185">Reference proteome</keyword>
<dbReference type="PROSITE" id="PS50850">
    <property type="entry name" value="MFS"/>
    <property type="match status" value="1"/>
</dbReference>
<comment type="caution">
    <text evidence="7">The sequence shown here is derived from an EMBL/GenBank/DDBJ whole genome shotgun (WGS) entry which is preliminary data.</text>
</comment>
<keyword evidence="2 5" id="KW-0812">Transmembrane</keyword>
<evidence type="ECO:0000313" key="8">
    <source>
        <dbReference type="Proteomes" id="UP001595526"/>
    </source>
</evidence>
<dbReference type="Gene3D" id="1.20.1250.20">
    <property type="entry name" value="MFS general substrate transporter like domains"/>
    <property type="match status" value="2"/>
</dbReference>
<gene>
    <name evidence="7" type="ORF">ACFOET_18645</name>
</gene>
<keyword evidence="4 5" id="KW-0472">Membrane</keyword>
<feature type="transmembrane region" description="Helical" evidence="5">
    <location>
        <begin position="134"/>
        <end position="157"/>
    </location>
</feature>
<feature type="transmembrane region" description="Helical" evidence="5">
    <location>
        <begin position="378"/>
        <end position="401"/>
    </location>
</feature>